<organism evidence="3 4">
    <name type="scientific">Anisodus acutangulus</name>
    <dbReference type="NCBI Taxonomy" id="402998"/>
    <lineage>
        <taxon>Eukaryota</taxon>
        <taxon>Viridiplantae</taxon>
        <taxon>Streptophyta</taxon>
        <taxon>Embryophyta</taxon>
        <taxon>Tracheophyta</taxon>
        <taxon>Spermatophyta</taxon>
        <taxon>Magnoliopsida</taxon>
        <taxon>eudicotyledons</taxon>
        <taxon>Gunneridae</taxon>
        <taxon>Pentapetalae</taxon>
        <taxon>asterids</taxon>
        <taxon>lamiids</taxon>
        <taxon>Solanales</taxon>
        <taxon>Solanaceae</taxon>
        <taxon>Solanoideae</taxon>
        <taxon>Hyoscyameae</taxon>
        <taxon>Anisodus</taxon>
    </lineage>
</organism>
<gene>
    <name evidence="3" type="ORF">K7X08_017775</name>
</gene>
<name>A0A9Q1R8W7_9SOLA</name>
<accession>A0A9Q1R8W7</accession>
<comment type="caution">
    <text evidence="3">The sequence shown here is derived from an EMBL/GenBank/DDBJ whole genome shotgun (WGS) entry which is preliminary data.</text>
</comment>
<dbReference type="PANTHER" id="PTHR12093">
    <property type="entry name" value="NCK-ASSOCIATED PROTEIN 1"/>
    <property type="match status" value="1"/>
</dbReference>
<evidence type="ECO:0008006" key="5">
    <source>
        <dbReference type="Google" id="ProtNLM"/>
    </source>
</evidence>
<dbReference type="Proteomes" id="UP001152561">
    <property type="component" value="Unassembled WGS sequence"/>
</dbReference>
<protein>
    <recommendedName>
        <fullName evidence="5">Nck-associated protein 1</fullName>
    </recommendedName>
</protein>
<reference evidence="4" key="1">
    <citation type="journal article" date="2023" name="Proc. Natl. Acad. Sci. U.S.A.">
        <title>Genomic and structural basis for evolution of tropane alkaloid biosynthesis.</title>
        <authorList>
            <person name="Wanga Y.-J."/>
            <person name="Taina T."/>
            <person name="Yua J.-Y."/>
            <person name="Lia J."/>
            <person name="Xua B."/>
            <person name="Chenc J."/>
            <person name="D'Auriad J.C."/>
            <person name="Huanga J.-P."/>
            <person name="Huanga S.-X."/>
        </authorList>
    </citation>
    <scope>NUCLEOTIDE SEQUENCE [LARGE SCALE GENOMIC DNA]</scope>
    <source>
        <strain evidence="4">cv. KIB-2019</strain>
    </source>
</reference>
<feature type="region of interest" description="Disordered" evidence="2">
    <location>
        <begin position="1299"/>
        <end position="1399"/>
    </location>
</feature>
<dbReference type="GO" id="GO:0030031">
    <property type="term" value="P:cell projection assembly"/>
    <property type="evidence" value="ECO:0007669"/>
    <property type="project" value="TreeGrafter"/>
</dbReference>
<dbReference type="GO" id="GO:0030866">
    <property type="term" value="P:cortical actin cytoskeleton organization"/>
    <property type="evidence" value="ECO:0007669"/>
    <property type="project" value="TreeGrafter"/>
</dbReference>
<dbReference type="PANTHER" id="PTHR12093:SF10">
    <property type="entry name" value="MEMBRANE-ASSOCIATED PROTEIN HEM"/>
    <property type="match status" value="1"/>
</dbReference>
<evidence type="ECO:0000313" key="3">
    <source>
        <dbReference type="EMBL" id="KAJ8545192.1"/>
    </source>
</evidence>
<proteinExistence type="inferred from homology"/>
<dbReference type="GO" id="GO:0031209">
    <property type="term" value="C:SCAR complex"/>
    <property type="evidence" value="ECO:0007669"/>
    <property type="project" value="TreeGrafter"/>
</dbReference>
<dbReference type="EMBL" id="JAJAGQ010000013">
    <property type="protein sequence ID" value="KAJ8545192.1"/>
    <property type="molecule type" value="Genomic_DNA"/>
</dbReference>
<dbReference type="Pfam" id="PF09735">
    <property type="entry name" value="Nckap1"/>
    <property type="match status" value="1"/>
</dbReference>
<evidence type="ECO:0000313" key="4">
    <source>
        <dbReference type="Proteomes" id="UP001152561"/>
    </source>
</evidence>
<comment type="similarity">
    <text evidence="1">Belongs to the HEM-1/HEM-2 family.</text>
</comment>
<dbReference type="InterPro" id="IPR019137">
    <property type="entry name" value="Nck-associated_protein-1"/>
</dbReference>
<dbReference type="GO" id="GO:0000902">
    <property type="term" value="P:cell morphogenesis"/>
    <property type="evidence" value="ECO:0007669"/>
    <property type="project" value="TreeGrafter"/>
</dbReference>
<sequence length="1399" mass="156883">MSKSFGKLQVMELNRLLHGFLITQIPFDSVKGAILWVRSREREGPARWTEYLGPDISPTIGHKASRNGSADGTAHRGSTNKGLNMQWVNQLTQVAEGLMAKMYRFNQILDYPDVTGHGFSEAFWKSGVFPNHPKICILLSKKFPEHHSKLQLERIDKFALDAMNDGAEVHLQSLEPWIQLLLDLMAFREHALRLILDLSSTVITLLPHQNSLILHAFMDLFCAFVRVNIFSEKIPRKMMLQTYNLLHAMARNDGDCDFYHRLIQFVDSYDPPLKGLHEDLNFVSPRIGEVLEAVGPIIFLSTDTRKLRNEGFLSPFHPRYPDILTNSAHPMRAQDLANVTSYREWVLFGYLVCPDELLRVTSIDIASIVLKENLVLPMFRDEYILLHEDYQLYVLPRILESKKMAKSGRTKQKEADLEYSVAKQVEKMISEVHDQAVYSCDAIHRERRIFLKQEIGRMVLFFSDQPSLLAPNIQMVFSALAFAQSEVLWYFQHVGIASLKSRAARTVPVEIDPSDPTIGFLLDGMDRLCCLVRKYIAAIRGYALSYLSSCAGRIRFLLGTPGMIALDLDPTLKGLFQKIVQHLENIPKPQGENISAVTCDLSELRKDWLSILMIVTSARSSINIRHLEKATVSTGKEGLLSEGNSAYNWSRCVDELEYLLSKHGSLKKLYFYHQHLTTVFRNTMFGPEGRPQHCCAWLGVASSFPECASSIVPEEVTKIGRDAVLYVESLIESIMGGLEGLINILDSEGGFGSLELQLFPEQAAHLMNLTSRISAPSGKSPRAMSGYHLPGYESYPENDNSIKMLEAAMQRLTNLCSVLNDMEPICVLNHVFVLREYMRECILGNFRRRLLAVLKTDNDLQRPTVLESLIRRHTAIVHLAEQHISMDLTQGIREILLTETFCGPVSSLHLFEKAAEHHTGSATETVCNWYIENVVKDVSGAGILFAPRHRCFKSTRPVGGYFAESVTDLRELKAFVRVFGGYGVDRLDRMMKEHTAALLNCIDTSLRANRENLESVAGSMHCGDRIDRDTNIKQIVDLDTMVGFCIQAGQAVAFDRLLAEAGTAVLEEGASLIHSLLTAAAKHLPDEVPEKKEIRRLKRVANNFNIAGDHDAEWVRSILEEVGGAIDASWSLLPYLFATLMTSNIWNSSGFNVDTGGFSNNVYCLARCISSVIAGSEFVRLEREYYMKQSFSNGHVGETLDPETHNRITVETNIKSTMQLFVKFSSGIILDSWSENTRSHLVSKLIFLDQFCEISPYLPRSTLDAYVPYSIIRSIYSQYYASSSPAPLALLSGSPRHSPAVSLAHSSPAMRQPRGDSIPQSNSNDSGYFKPSSSHAQDQLYGIESGSFENKPRNIRGSGPLEYSATHKLRHVDSSTSASTGPSPLPRFAVSRSGPISYK</sequence>
<evidence type="ECO:0000256" key="2">
    <source>
        <dbReference type="SAM" id="MobiDB-lite"/>
    </source>
</evidence>
<feature type="compositionally biased region" description="Polar residues" evidence="2">
    <location>
        <begin position="1318"/>
        <end position="1337"/>
    </location>
</feature>
<keyword evidence="4" id="KW-1185">Reference proteome</keyword>
<dbReference type="GO" id="GO:0016477">
    <property type="term" value="P:cell migration"/>
    <property type="evidence" value="ECO:0007669"/>
    <property type="project" value="TreeGrafter"/>
</dbReference>
<dbReference type="OrthoDB" id="548214at2759"/>
<evidence type="ECO:0000256" key="1">
    <source>
        <dbReference type="ARBA" id="ARBA00037947"/>
    </source>
</evidence>